<accession>A0A645IEX6</accession>
<name>A0A645IEX6_9ZZZZ</name>
<dbReference type="EMBL" id="VSSQ01113450">
    <property type="protein sequence ID" value="MPN49835.1"/>
    <property type="molecule type" value="Genomic_DNA"/>
</dbReference>
<comment type="caution">
    <text evidence="1">The sequence shown here is derived from an EMBL/GenBank/DDBJ whole genome shotgun (WGS) entry which is preliminary data.</text>
</comment>
<proteinExistence type="predicted"/>
<dbReference type="AlphaFoldDB" id="A0A645IEX6"/>
<evidence type="ECO:0000313" key="1">
    <source>
        <dbReference type="EMBL" id="MPN49835.1"/>
    </source>
</evidence>
<reference evidence="1" key="1">
    <citation type="submission" date="2019-08" db="EMBL/GenBank/DDBJ databases">
        <authorList>
            <person name="Kucharzyk K."/>
            <person name="Murdoch R.W."/>
            <person name="Higgins S."/>
            <person name="Loffler F."/>
        </authorList>
    </citation>
    <scope>NUCLEOTIDE SEQUENCE</scope>
</reference>
<organism evidence="1">
    <name type="scientific">bioreactor metagenome</name>
    <dbReference type="NCBI Taxonomy" id="1076179"/>
    <lineage>
        <taxon>unclassified sequences</taxon>
        <taxon>metagenomes</taxon>
        <taxon>ecological metagenomes</taxon>
    </lineage>
</organism>
<sequence length="138" mass="15485">MLKSIPVKQALHTARLADAAFKRKHSSRSYAFYILHNAPVKIKPIVAAAEREPRLKAQLLLQALHIGSPYIRRVTHDHIKNSAAKRLKHIALERFNFCAVFERIFTRKLYARRAYIGCGDAQATQFIQAHGDAAAAAA</sequence>
<protein>
    <submittedName>
        <fullName evidence="1">Uncharacterized protein</fullName>
    </submittedName>
</protein>
<gene>
    <name evidence="1" type="ORF">SDC9_197458</name>
</gene>